<name>A0A4R7IYP2_9ACTN</name>
<proteinExistence type="predicted"/>
<reference evidence="3 4" key="1">
    <citation type="submission" date="2019-03" db="EMBL/GenBank/DDBJ databases">
        <title>Genomic Encyclopedia of Archaeal and Bacterial Type Strains, Phase II (KMG-II): from individual species to whole genera.</title>
        <authorList>
            <person name="Goeker M."/>
        </authorList>
    </citation>
    <scope>NUCLEOTIDE SEQUENCE [LARGE SCALE GENOMIC DNA]</scope>
    <source>
        <strain evidence="3 4">DSM 24323</strain>
    </source>
</reference>
<comment type="caution">
    <text evidence="3">The sequence shown here is derived from an EMBL/GenBank/DDBJ whole genome shotgun (WGS) entry which is preliminary data.</text>
</comment>
<sequence>METERADTAIRVLRVLKTPLTLLALLVLLFVFFRVGYNWLTAPAPPPTVAPCIQMPITDGELRSEQVSVQVLNAGGERGLAADVSRALESDEFNVTITGNYEGDQPPAGTLIIGADPNNPEVQLVAQHFRDPEIQGDGRIDRSVEVLLGEEYGGMIDDAKWEIEYDQPDICLPEIIEATE</sequence>
<feature type="domain" description="LytR/CpsA/Psr regulator C-terminal" evidence="2">
    <location>
        <begin position="66"/>
        <end position="152"/>
    </location>
</feature>
<protein>
    <submittedName>
        <fullName evidence="3">LytR cell envelope-related transcriptional attenuator</fullName>
    </submittedName>
</protein>
<evidence type="ECO:0000313" key="4">
    <source>
        <dbReference type="Proteomes" id="UP000295371"/>
    </source>
</evidence>
<keyword evidence="1" id="KW-1133">Transmembrane helix</keyword>
<dbReference type="OrthoDB" id="3727388at2"/>
<keyword evidence="1" id="KW-0472">Membrane</keyword>
<dbReference type="InterPro" id="IPR027381">
    <property type="entry name" value="LytR/CpsA/Psr_C"/>
</dbReference>
<dbReference type="Pfam" id="PF13399">
    <property type="entry name" value="LytR_C"/>
    <property type="match status" value="1"/>
</dbReference>
<dbReference type="RefSeq" id="WP_133755752.1">
    <property type="nucleotide sequence ID" value="NZ_SOAW01000003.1"/>
</dbReference>
<dbReference type="AlphaFoldDB" id="A0A4R7IYP2"/>
<evidence type="ECO:0000256" key="1">
    <source>
        <dbReference type="SAM" id="Phobius"/>
    </source>
</evidence>
<accession>A0A4R7IYP2</accession>
<dbReference type="EMBL" id="SOAW01000003">
    <property type="protein sequence ID" value="TDT29815.1"/>
    <property type="molecule type" value="Genomic_DNA"/>
</dbReference>
<gene>
    <name evidence="3" type="ORF">CLV29_2834</name>
</gene>
<dbReference type="Gene3D" id="3.30.70.2390">
    <property type="match status" value="1"/>
</dbReference>
<feature type="transmembrane region" description="Helical" evidence="1">
    <location>
        <begin position="20"/>
        <end position="40"/>
    </location>
</feature>
<evidence type="ECO:0000313" key="3">
    <source>
        <dbReference type="EMBL" id="TDT29815.1"/>
    </source>
</evidence>
<keyword evidence="1" id="KW-0812">Transmembrane</keyword>
<dbReference type="Proteomes" id="UP000295371">
    <property type="component" value="Unassembled WGS sequence"/>
</dbReference>
<organism evidence="3 4">
    <name type="scientific">Naumannella halotolerans</name>
    <dbReference type="NCBI Taxonomy" id="993414"/>
    <lineage>
        <taxon>Bacteria</taxon>
        <taxon>Bacillati</taxon>
        <taxon>Actinomycetota</taxon>
        <taxon>Actinomycetes</taxon>
        <taxon>Propionibacteriales</taxon>
        <taxon>Propionibacteriaceae</taxon>
        <taxon>Naumannella</taxon>
    </lineage>
</organism>
<evidence type="ECO:0000259" key="2">
    <source>
        <dbReference type="Pfam" id="PF13399"/>
    </source>
</evidence>
<keyword evidence="4" id="KW-1185">Reference proteome</keyword>